<organism evidence="5 6">
    <name type="scientific">Porites lobata</name>
    <dbReference type="NCBI Taxonomy" id="104759"/>
    <lineage>
        <taxon>Eukaryota</taxon>
        <taxon>Metazoa</taxon>
        <taxon>Cnidaria</taxon>
        <taxon>Anthozoa</taxon>
        <taxon>Hexacorallia</taxon>
        <taxon>Scleractinia</taxon>
        <taxon>Fungiina</taxon>
        <taxon>Poritidae</taxon>
        <taxon>Porites</taxon>
    </lineage>
</organism>
<reference evidence="5 6" key="1">
    <citation type="submission" date="2022-05" db="EMBL/GenBank/DDBJ databases">
        <authorList>
            <consortium name="Genoscope - CEA"/>
            <person name="William W."/>
        </authorList>
    </citation>
    <scope>NUCLEOTIDE SEQUENCE [LARGE SCALE GENOMIC DNA]</scope>
</reference>
<feature type="compositionally biased region" description="Basic and acidic residues" evidence="3">
    <location>
        <begin position="590"/>
        <end position="624"/>
    </location>
</feature>
<feature type="compositionally biased region" description="Polar residues" evidence="3">
    <location>
        <begin position="545"/>
        <end position="557"/>
    </location>
</feature>
<keyword evidence="1" id="KW-0677">Repeat</keyword>
<feature type="region of interest" description="Disordered" evidence="3">
    <location>
        <begin position="986"/>
        <end position="1014"/>
    </location>
</feature>
<proteinExistence type="predicted"/>
<keyword evidence="6" id="KW-1185">Reference proteome</keyword>
<dbReference type="InterPro" id="IPR050952">
    <property type="entry name" value="TRIM-NHL_E3_ligases"/>
</dbReference>
<keyword evidence="4" id="KW-1133">Transmembrane helix</keyword>
<dbReference type="Proteomes" id="UP001159405">
    <property type="component" value="Unassembled WGS sequence"/>
</dbReference>
<gene>
    <name evidence="5" type="ORF">PLOB_00044111</name>
</gene>
<dbReference type="InterPro" id="IPR001258">
    <property type="entry name" value="NHL_repeat"/>
</dbReference>
<evidence type="ECO:0000256" key="2">
    <source>
        <dbReference type="PROSITE-ProRule" id="PRU00504"/>
    </source>
</evidence>
<feature type="compositionally biased region" description="Basic residues" evidence="3">
    <location>
        <begin position="664"/>
        <end position="674"/>
    </location>
</feature>
<dbReference type="InterPro" id="IPR011042">
    <property type="entry name" value="6-blade_b-propeller_TolB-like"/>
</dbReference>
<keyword evidence="4" id="KW-0812">Transmembrane</keyword>
<evidence type="ECO:0000256" key="3">
    <source>
        <dbReference type="SAM" id="MobiDB-lite"/>
    </source>
</evidence>
<protein>
    <submittedName>
        <fullName evidence="5">Uncharacterized protein</fullName>
    </submittedName>
</protein>
<sequence>MSAGLGLHPKHSAATYSSPITAVFKATIGLLVNKGRDKLAEKLNESDVTDQKFHGLVVREIDELKSKLDGLARKNLLASISLLKEGIELLYEVFESTRSSSVHRAITSQTQATAETRIDETEEMSSKLELTALDESATKKLSKALEKFNEARLEAMKAFSDEALELHDRLLAMQYRLMATILRAVDNPTDALAACRVCLDELHQLPAVKEYFKVELERGVRLRAPFNKEKRRQIIFCVCHVNRVIHNVMQLLGIRNLWTLPLVDTGKEEVDPLRDGRVVDALTKQGLKHSSVLWSFGQEEDRLNEPVGIATNTKQQFLIADNWPGRSLSWVNTCTHVKVFDNNGKYVFSFLPRFDYADVEVEVNVWDIATCPEDMDDKIYLLVTLKKRVALEQKMEVQVFNNTAELQHKFLVRNSSVLSPRGRLQLTVSRKKVLMLTANAIDVYKLGGEFFGRFGDGVFKVATDISATCDGRITILDQGDSSVYVFTEEGQQLAKFNIGNDEDDDYFIAHHPTAGKNPVSVGTDNKESIQRWSPTPLYAGHRRTNLSSTESSATTDVPIQRKVKLPVILTPLSTENDDRFFSKTNGEGAESTKHDNKDKSNTNNDHSEHAHDAPKPRMTEDERPTQSGTDFKAQHHKPSAHYEITSPGLRWTAHDLRTGPPNEKRKRYKKKKTASQRTDDVEEDTEEDDDPGESRSSVNFAAVGAGIMVFLFIFAGLGRLWGMCKKRCLRRKYPDLGWNFNSLTNLSEQLSEEEIIFERTNLNCGMRTSRDSATHKPKPNPPSYHLAATHFDAQSPWTLTDTPTSTPLMAVSGRPLDNSCVVVDIHDSNPVSEGRTARTIVDLSEPSPVSFVIDAPEADSCVVVDIPDLSSPDTSFTCSSLSDVFSLASGTPKSSLSLTSVSSLDMTSAEPEASSLTPEPETHCSSPIANSTEALEPKPELNHYHVALATVEPEVVTDVPSTEPSIPLTIEPECSLPTAESQTLLETSPLKYPATPKRSSSFDLTPSTSDQSTRTVCLATESGSSSRESCKTPVAATGDVISTIQNDEDEVVLHASKKSRAETTTMRLKGENEKHVARLVESTASDTPGVTINSSGLTGDVKDNWEVTAENGLRDEVKDVETKFQNVVIDFSGAASEKESDVIEVDEVIIEISDVTSEGKDGFMVVENATLEISGLTSGDKNLLTMTMGPNRGGTPTTITLSSEENKLGFEEIGEKTFLPSPARAGAKCSSSCSKEENDKWNSIYKNRAKLMEKQKKQKEKQKKRKGLKPAAIEINLTPLGDEHSYCDHKTNPQVGCLCKYCEKHRQKSRGSRFFKFPSFTEIPNSQVTYQRRRRPLSKAFSMSSLITAVFKATIGLLVNKGRDKLAEKLTEGDVTDQKFRGLIIREIDEIKSKLDGLARKDLLASISLFKEGIEMLYEVFESARSSAEYRTITAQTQAAAETRIDKTNFISLEEMGKLELIALDESATRRLSKVMETSNEARLEAIKAFSNEALELPDRLLAMQYRLMATILRTIDNPTDALAACRVCLDELHQVPAVKQCFKVELERGLRLRALFKKDERRQIIYSVCHANRVIHDVMQMCGIRNLWTLPVVDTGKEKVDPLRDGRVIDALMRQGLENCCLQWSFGLVKGQGKPDKLKWPIDISINAKQQFLMVAVDTDLQTYTVEVFDSNGKFVFNFKPKSEDADATVIIWSVATSDVDDNIYLLVNVELKGKKNEKNEVQVFNKAAELQHKFPVRRVWLWRNRLRVTRNKVLMLSSSVVDVHELSGEFVCRFGEELRMCATDIAATCDGRVMIVDSRDSCVHLFTEEGQQLAKFNISTHAPFANYFIAHHPVGDHVVVAYKRRDHLELAIYTVKGELVRMIQLAEGVLEVSGITVSMDGHIAVAFEGQRPLNEKVVVVV</sequence>
<name>A0ABN8PJX4_9CNID</name>
<evidence type="ECO:0000256" key="1">
    <source>
        <dbReference type="ARBA" id="ARBA00022737"/>
    </source>
</evidence>
<feature type="region of interest" description="Disordered" evidence="3">
    <location>
        <begin position="576"/>
        <end position="696"/>
    </location>
</feature>
<dbReference type="PANTHER" id="PTHR24104:SF25">
    <property type="entry name" value="PROTEIN LIN-41"/>
    <property type="match status" value="1"/>
</dbReference>
<feature type="repeat" description="NHL" evidence="2">
    <location>
        <begin position="1770"/>
        <end position="1811"/>
    </location>
</feature>
<evidence type="ECO:0000313" key="5">
    <source>
        <dbReference type="EMBL" id="CAH3144761.1"/>
    </source>
</evidence>
<feature type="transmembrane region" description="Helical" evidence="4">
    <location>
        <begin position="1340"/>
        <end position="1359"/>
    </location>
</feature>
<keyword evidence="4" id="KW-0472">Membrane</keyword>
<feature type="region of interest" description="Disordered" evidence="3">
    <location>
        <begin position="905"/>
        <end position="929"/>
    </location>
</feature>
<accession>A0ABN8PJX4</accession>
<comment type="caution">
    <text evidence="5">The sequence shown here is derived from an EMBL/GenBank/DDBJ whole genome shotgun (WGS) entry which is preliminary data.</text>
</comment>
<evidence type="ECO:0000256" key="4">
    <source>
        <dbReference type="SAM" id="Phobius"/>
    </source>
</evidence>
<feature type="region of interest" description="Disordered" evidence="3">
    <location>
        <begin position="512"/>
        <end position="557"/>
    </location>
</feature>
<dbReference type="PANTHER" id="PTHR24104">
    <property type="entry name" value="E3 UBIQUITIN-PROTEIN LIGASE NHLRC1-RELATED"/>
    <property type="match status" value="1"/>
</dbReference>
<dbReference type="EMBL" id="CALNXK010000074">
    <property type="protein sequence ID" value="CAH3144761.1"/>
    <property type="molecule type" value="Genomic_DNA"/>
</dbReference>
<feature type="transmembrane region" description="Helical" evidence="4">
    <location>
        <begin position="700"/>
        <end position="722"/>
    </location>
</feature>
<dbReference type="PROSITE" id="PS51125">
    <property type="entry name" value="NHL"/>
    <property type="match status" value="1"/>
</dbReference>
<dbReference type="SUPFAM" id="SSF101898">
    <property type="entry name" value="NHL repeat"/>
    <property type="match status" value="2"/>
</dbReference>
<dbReference type="Gene3D" id="2.120.10.30">
    <property type="entry name" value="TolB, C-terminal domain"/>
    <property type="match status" value="2"/>
</dbReference>
<evidence type="ECO:0000313" key="6">
    <source>
        <dbReference type="Proteomes" id="UP001159405"/>
    </source>
</evidence>
<feature type="compositionally biased region" description="Polar residues" evidence="3">
    <location>
        <begin position="997"/>
        <end position="1014"/>
    </location>
</feature>
<feature type="compositionally biased region" description="Acidic residues" evidence="3">
    <location>
        <begin position="680"/>
        <end position="691"/>
    </location>
</feature>